<keyword evidence="3" id="KW-1185">Reference proteome</keyword>
<dbReference type="InterPro" id="IPR051490">
    <property type="entry name" value="THEM6_lcsJ_thioesterase"/>
</dbReference>
<reference evidence="2 3" key="1">
    <citation type="journal article" date="2018" name="Nat. Ecol. Evol.">
        <title>Pezizomycetes genomes reveal the molecular basis of ectomycorrhizal truffle lifestyle.</title>
        <authorList>
            <person name="Murat C."/>
            <person name="Payen T."/>
            <person name="Noel B."/>
            <person name="Kuo A."/>
            <person name="Morin E."/>
            <person name="Chen J."/>
            <person name="Kohler A."/>
            <person name="Krizsan K."/>
            <person name="Balestrini R."/>
            <person name="Da Silva C."/>
            <person name="Montanini B."/>
            <person name="Hainaut M."/>
            <person name="Levati E."/>
            <person name="Barry K.W."/>
            <person name="Belfiori B."/>
            <person name="Cichocki N."/>
            <person name="Clum A."/>
            <person name="Dockter R.B."/>
            <person name="Fauchery L."/>
            <person name="Guy J."/>
            <person name="Iotti M."/>
            <person name="Le Tacon F."/>
            <person name="Lindquist E.A."/>
            <person name="Lipzen A."/>
            <person name="Malagnac F."/>
            <person name="Mello A."/>
            <person name="Molinier V."/>
            <person name="Miyauchi S."/>
            <person name="Poulain J."/>
            <person name="Riccioni C."/>
            <person name="Rubini A."/>
            <person name="Sitrit Y."/>
            <person name="Splivallo R."/>
            <person name="Traeger S."/>
            <person name="Wang M."/>
            <person name="Zifcakova L."/>
            <person name="Wipf D."/>
            <person name="Zambonelli A."/>
            <person name="Paolocci F."/>
            <person name="Nowrousian M."/>
            <person name="Ottonello S."/>
            <person name="Baldrian P."/>
            <person name="Spatafora J.W."/>
            <person name="Henrissat B."/>
            <person name="Nagy L.G."/>
            <person name="Aury J.M."/>
            <person name="Wincker P."/>
            <person name="Grigoriev I.V."/>
            <person name="Bonfante P."/>
            <person name="Martin F.M."/>
        </authorList>
    </citation>
    <scope>NUCLEOTIDE SEQUENCE [LARGE SCALE GENOMIC DNA]</scope>
    <source>
        <strain evidence="2 3">RN42</strain>
    </source>
</reference>
<dbReference type="PANTHER" id="PTHR12475">
    <property type="match status" value="1"/>
</dbReference>
<dbReference type="Proteomes" id="UP000275078">
    <property type="component" value="Unassembled WGS sequence"/>
</dbReference>
<gene>
    <name evidence="2" type="ORF">BJ508DRAFT_413049</name>
</gene>
<accession>A0A3N4IF00</accession>
<sequence length="324" mass="36691">MPYAIPGLGFVVDKTTGFISYFVLQPGRKCFFDVLKAAGILLILSNIKIFPLAWHFRFLAPIINNFYLHSKPPTRKELFSPYTIRSYAPLYEIDFNLHKSNSTYFSDLDISRGALMSQLTKKTFSVRKGRGDPVMYIAVAGVSCLFWKEIKAYTYYEVTSRVLTWDGTKWLWIVSHFHSPLKGKRGKDGKVVLYASAMSKYCFKEGRKTIKPEDVLRDGGLLPRLPSGWNMPTATTTSITSTQGAESVSVSSRTKAVQEDFQKLLMEVGHGQGDEYWTWARIEQERERGQYLANCMLGLDGLLDEFRTGEEEGLTHIGTFPGVV</sequence>
<proteinExistence type="inferred from homology"/>
<evidence type="ECO:0000313" key="2">
    <source>
        <dbReference type="EMBL" id="RPA84027.1"/>
    </source>
</evidence>
<dbReference type="SUPFAM" id="SSF54637">
    <property type="entry name" value="Thioesterase/thiol ester dehydrase-isomerase"/>
    <property type="match status" value="1"/>
</dbReference>
<evidence type="ECO:0008006" key="4">
    <source>
        <dbReference type="Google" id="ProtNLM"/>
    </source>
</evidence>
<evidence type="ECO:0000313" key="3">
    <source>
        <dbReference type="Proteomes" id="UP000275078"/>
    </source>
</evidence>
<organism evidence="2 3">
    <name type="scientific">Ascobolus immersus RN42</name>
    <dbReference type="NCBI Taxonomy" id="1160509"/>
    <lineage>
        <taxon>Eukaryota</taxon>
        <taxon>Fungi</taxon>
        <taxon>Dikarya</taxon>
        <taxon>Ascomycota</taxon>
        <taxon>Pezizomycotina</taxon>
        <taxon>Pezizomycetes</taxon>
        <taxon>Pezizales</taxon>
        <taxon>Ascobolaceae</taxon>
        <taxon>Ascobolus</taxon>
    </lineage>
</organism>
<dbReference type="AlphaFoldDB" id="A0A3N4IF00"/>
<dbReference type="EMBL" id="ML119661">
    <property type="protein sequence ID" value="RPA84027.1"/>
    <property type="molecule type" value="Genomic_DNA"/>
</dbReference>
<dbReference type="OrthoDB" id="265761at2759"/>
<name>A0A3N4IF00_ASCIM</name>
<evidence type="ECO:0000256" key="1">
    <source>
        <dbReference type="ARBA" id="ARBA00038476"/>
    </source>
</evidence>
<dbReference type="PANTHER" id="PTHR12475:SF4">
    <property type="entry name" value="PROTEIN THEM6"/>
    <property type="match status" value="1"/>
</dbReference>
<dbReference type="InterPro" id="IPR029069">
    <property type="entry name" value="HotDog_dom_sf"/>
</dbReference>
<protein>
    <recommendedName>
        <fullName evidence="4">Thioesterase/thiol ester dehydrase-isomerase</fullName>
    </recommendedName>
</protein>
<comment type="similarity">
    <text evidence="1">Belongs to the lcsJ thioesterase family.</text>
</comment>